<organism evidence="2 3">
    <name type="scientific">Liquidambar formosana</name>
    <name type="common">Formosan gum</name>
    <dbReference type="NCBI Taxonomy" id="63359"/>
    <lineage>
        <taxon>Eukaryota</taxon>
        <taxon>Viridiplantae</taxon>
        <taxon>Streptophyta</taxon>
        <taxon>Embryophyta</taxon>
        <taxon>Tracheophyta</taxon>
        <taxon>Spermatophyta</taxon>
        <taxon>Magnoliopsida</taxon>
        <taxon>eudicotyledons</taxon>
        <taxon>Gunneridae</taxon>
        <taxon>Pentapetalae</taxon>
        <taxon>Saxifragales</taxon>
        <taxon>Altingiaceae</taxon>
        <taxon>Liquidambar</taxon>
    </lineage>
</organism>
<gene>
    <name evidence="2" type="ORF">L1049_011480</name>
</gene>
<proteinExistence type="predicted"/>
<dbReference type="AlphaFoldDB" id="A0AAP0RRV5"/>
<evidence type="ECO:0000313" key="2">
    <source>
        <dbReference type="EMBL" id="KAK9283244.1"/>
    </source>
</evidence>
<feature type="region of interest" description="Disordered" evidence="1">
    <location>
        <begin position="134"/>
        <end position="157"/>
    </location>
</feature>
<dbReference type="EMBL" id="JBBPBK010000006">
    <property type="protein sequence ID" value="KAK9283244.1"/>
    <property type="molecule type" value="Genomic_DNA"/>
</dbReference>
<dbReference type="Proteomes" id="UP001415857">
    <property type="component" value="Unassembled WGS sequence"/>
</dbReference>
<name>A0AAP0RRV5_LIQFO</name>
<sequence length="210" mass="23831">MKLMIPERYILKRWTKNARAGFVTDVHGREIQENPKLEVGTRYNNLCNTYVKLVGKGAASREACDLLENNTSELCAKLEEILTVQSPSEKQLPSLTMYHRNGDGNAMAANVFEKQGDKQVKHLKKRIVAERGKSRHKSCIEKGKKKRSQLAQVPTSSGVIPTTCHPLIYQAPQYLGQSNQMLWNNIEQSQSIPPPTFNQLLRKESQKEKN</sequence>
<keyword evidence="3" id="KW-1185">Reference proteome</keyword>
<comment type="caution">
    <text evidence="2">The sequence shown here is derived from an EMBL/GenBank/DDBJ whole genome shotgun (WGS) entry which is preliminary data.</text>
</comment>
<evidence type="ECO:0000313" key="3">
    <source>
        <dbReference type="Proteomes" id="UP001415857"/>
    </source>
</evidence>
<protein>
    <recommendedName>
        <fullName evidence="4">Protein FAR1-RELATED SEQUENCE</fullName>
    </recommendedName>
</protein>
<accession>A0AAP0RRV5</accession>
<evidence type="ECO:0000256" key="1">
    <source>
        <dbReference type="SAM" id="MobiDB-lite"/>
    </source>
</evidence>
<reference evidence="2 3" key="1">
    <citation type="journal article" date="2024" name="Plant J.">
        <title>Genome sequences and population genomics reveal climatic adaptation and genomic divergence between two closely related sweetgum species.</title>
        <authorList>
            <person name="Xu W.Q."/>
            <person name="Ren C.Q."/>
            <person name="Zhang X.Y."/>
            <person name="Comes H.P."/>
            <person name="Liu X.H."/>
            <person name="Li Y.G."/>
            <person name="Kettle C.J."/>
            <person name="Jalonen R."/>
            <person name="Gaisberger H."/>
            <person name="Ma Y.Z."/>
            <person name="Qiu Y.X."/>
        </authorList>
    </citation>
    <scope>NUCLEOTIDE SEQUENCE [LARGE SCALE GENOMIC DNA]</scope>
    <source>
        <strain evidence="2">Hangzhou</strain>
    </source>
</reference>
<evidence type="ECO:0008006" key="4">
    <source>
        <dbReference type="Google" id="ProtNLM"/>
    </source>
</evidence>